<dbReference type="Gene3D" id="2.130.10.10">
    <property type="entry name" value="YVTN repeat-like/Quinoprotein amine dehydrogenase"/>
    <property type="match status" value="4"/>
</dbReference>
<reference evidence="9 10" key="1">
    <citation type="submission" date="2019-10" db="EMBL/GenBank/DDBJ databases">
        <title>A soil myxobacterium in the family Polyangiaceae.</title>
        <authorList>
            <person name="Li Y."/>
            <person name="Wang J."/>
        </authorList>
    </citation>
    <scope>NUCLEOTIDE SEQUENCE [LARGE SCALE GENOMIC DNA]</scope>
    <source>
        <strain evidence="9 10">DSM 14734</strain>
    </source>
</reference>
<dbReference type="InterPro" id="IPR017441">
    <property type="entry name" value="Protein_kinase_ATP_BS"/>
</dbReference>
<keyword evidence="2" id="KW-0677">Repeat</keyword>
<feature type="binding site" evidence="6">
    <location>
        <position position="90"/>
    </location>
    <ligand>
        <name>ATP</name>
        <dbReference type="ChEBI" id="CHEBI:30616"/>
    </ligand>
</feature>
<dbReference type="InterPro" id="IPR011009">
    <property type="entry name" value="Kinase-like_dom_sf"/>
</dbReference>
<dbReference type="SUPFAM" id="SSF56112">
    <property type="entry name" value="Protein kinase-like (PK-like)"/>
    <property type="match status" value="1"/>
</dbReference>
<gene>
    <name evidence="9" type="ORF">GF068_37785</name>
</gene>
<evidence type="ECO:0000259" key="8">
    <source>
        <dbReference type="PROSITE" id="PS50011"/>
    </source>
</evidence>
<feature type="region of interest" description="Disordered" evidence="7">
    <location>
        <begin position="1"/>
        <end position="29"/>
    </location>
</feature>
<feature type="repeat" description="WD" evidence="5">
    <location>
        <begin position="978"/>
        <end position="1019"/>
    </location>
</feature>
<feature type="compositionally biased region" description="Basic and acidic residues" evidence="7">
    <location>
        <begin position="9"/>
        <end position="22"/>
    </location>
</feature>
<dbReference type="GO" id="GO:0004672">
    <property type="term" value="F:protein kinase activity"/>
    <property type="evidence" value="ECO:0007669"/>
    <property type="project" value="InterPro"/>
</dbReference>
<keyword evidence="3 6" id="KW-0547">Nucleotide-binding</keyword>
<evidence type="ECO:0000256" key="6">
    <source>
        <dbReference type="PROSITE-ProRule" id="PRU10141"/>
    </source>
</evidence>
<dbReference type="InterPro" id="IPR015943">
    <property type="entry name" value="WD40/YVTN_repeat-like_dom_sf"/>
</dbReference>
<dbReference type="PANTHER" id="PTHR19879">
    <property type="entry name" value="TRANSCRIPTION INITIATION FACTOR TFIID"/>
    <property type="match status" value="1"/>
</dbReference>
<dbReference type="PROSITE" id="PS50294">
    <property type="entry name" value="WD_REPEATS_REGION"/>
    <property type="match status" value="5"/>
</dbReference>
<dbReference type="Gene3D" id="3.30.200.20">
    <property type="entry name" value="Phosphorylase Kinase, domain 1"/>
    <property type="match status" value="1"/>
</dbReference>
<dbReference type="Pfam" id="PF00069">
    <property type="entry name" value="Pkinase"/>
    <property type="match status" value="1"/>
</dbReference>
<dbReference type="CDD" id="cd14014">
    <property type="entry name" value="STKc_PknB_like"/>
    <property type="match status" value="1"/>
</dbReference>
<feature type="repeat" description="WD" evidence="5">
    <location>
        <begin position="717"/>
        <end position="758"/>
    </location>
</feature>
<evidence type="ECO:0000256" key="2">
    <source>
        <dbReference type="ARBA" id="ARBA00022737"/>
    </source>
</evidence>
<keyword evidence="1 5" id="KW-0853">WD repeat</keyword>
<evidence type="ECO:0000256" key="4">
    <source>
        <dbReference type="ARBA" id="ARBA00022840"/>
    </source>
</evidence>
<evidence type="ECO:0000313" key="10">
    <source>
        <dbReference type="Proteomes" id="UP000440224"/>
    </source>
</evidence>
<evidence type="ECO:0000313" key="9">
    <source>
        <dbReference type="EMBL" id="MRG97636.1"/>
    </source>
</evidence>
<dbReference type="SUPFAM" id="SSF50998">
    <property type="entry name" value="Quinoprotein alcohol dehydrogenase-like"/>
    <property type="match status" value="1"/>
</dbReference>
<dbReference type="PROSITE" id="PS00678">
    <property type="entry name" value="WD_REPEATS_1"/>
    <property type="match status" value="2"/>
</dbReference>
<protein>
    <submittedName>
        <fullName evidence="9">Protein kinase</fullName>
    </submittedName>
</protein>
<dbReference type="CDD" id="cd00200">
    <property type="entry name" value="WD40"/>
    <property type="match status" value="2"/>
</dbReference>
<keyword evidence="9" id="KW-0808">Transferase</keyword>
<dbReference type="Gene3D" id="1.10.510.10">
    <property type="entry name" value="Transferase(Phosphotransferase) domain 1"/>
    <property type="match status" value="1"/>
</dbReference>
<dbReference type="InterPro" id="IPR036322">
    <property type="entry name" value="WD40_repeat_dom_sf"/>
</dbReference>
<feature type="domain" description="Protein kinase" evidence="8">
    <location>
        <begin position="61"/>
        <end position="335"/>
    </location>
</feature>
<dbReference type="GO" id="GO:0005524">
    <property type="term" value="F:ATP binding"/>
    <property type="evidence" value="ECO:0007669"/>
    <property type="project" value="UniProtKB-UniRule"/>
</dbReference>
<dbReference type="Proteomes" id="UP000440224">
    <property type="component" value="Unassembled WGS sequence"/>
</dbReference>
<dbReference type="InterPro" id="IPR020472">
    <property type="entry name" value="WD40_PAC1"/>
</dbReference>
<dbReference type="OrthoDB" id="9765809at2"/>
<dbReference type="PRINTS" id="PR00320">
    <property type="entry name" value="GPROTEINBRPT"/>
</dbReference>
<dbReference type="InterPro" id="IPR019775">
    <property type="entry name" value="WD40_repeat_CS"/>
</dbReference>
<name>A0A6N7Q352_9BACT</name>
<feature type="repeat" description="WD" evidence="5">
    <location>
        <begin position="631"/>
        <end position="672"/>
    </location>
</feature>
<dbReference type="EMBL" id="WJIE01000019">
    <property type="protein sequence ID" value="MRG97636.1"/>
    <property type="molecule type" value="Genomic_DNA"/>
</dbReference>
<dbReference type="InterPro" id="IPR011047">
    <property type="entry name" value="Quinoprotein_ADH-like_sf"/>
</dbReference>
<sequence>MGRAGASAPRKDPRRAPLDDGGRAAPPARLMNEHAEERLRKAVLEAKLFGEPHDAPRIGRFMLRRRIGAGAMGAVYEAHDAQLDRLVAIKLVRREDEANARTDRLLREARALARLSHPHVITVYEAGLWEGGLFVAMELVRGGTLQEWLDARPRGAREALGMFLAAGRGLAAAHTCGLIHRDFKPGNVLVGEDERPRVADFGLVRLTGESSSNEGESPAIADMFSTATGAVLGTPAYMAPEQLEGARVDARADQFSFCVALYEALCGASPFAGEARAERRRRIHEGDVTPPAEGRTPPRRVIEVVRRGLSADPEARYPSMDALLDALEAAGRPAFPRGASLAGGALAAALGLGVAMMVGRTNVPVPQEAPPFTYADAPRDAALLSAARRVAPRDPTVAALLLLEVEAPERHREWSALAADVLSQPLARFIWNDTRLSTTTPGKDVVLLHDLNGALLARSPDSGRELLRRSGGVWGMVHPRGDELLVQTRQGLEAWPLGRTTEAPSWRGASPKLAAVSVGQGRELFAVATDGSVLHWDETRPAAPAVLRTVGKTSTIASTAILPEAGVVGVFWPGQSIDVWPLRGSAPPRRLEVGREGFSAASLSNSGDAAVGFEDGSLRLFFAGSRAPITIRGHTSKIRHVRFSDAGERLAAWAEDGTTRVWDVKTPQSRETPTVLPAHEATRALMDAEGRVLLSGSMDKTGVARAWNLATREVVVLRGHAEDGGHVTLSPDGTWAFSGSIHNTARAWRLASATTAHAFGHAAPIWAAEVHGDRLATASQDGTARIWHIGEAGAPREAAVLPSAPATRVFLATFSPDGRRVATSSNDGKARLWNTDGSGAAVVLDGHEEWAYALSFAPDGRALFTGSKRGCIRRFRVEGGAPEIVHCQARQQGIPTQVNHITLSPDGRLGVAALASGHLVLWENGGAEVSRAPRVIPAHGDVAQALAFSPDGRRLVSVGRDRKVRVWDPAFDTAPRDLVGHEGAVYHARFSPDGRRLVTSSADGTARIWPIEGEEAPVVLKGHEGWVVWAEFDGAGRRVVTSSYDGTARLWNLDEPTTPRVLRGHWGPLRYAAFAREGRRVITASMDGTVRSWDVTEEPVERLQKRLREATRACLSARQRMKLLGEDATAAAARASGCER</sequence>
<dbReference type="AlphaFoldDB" id="A0A6N7Q352"/>
<organism evidence="9 10">
    <name type="scientific">Polyangium spumosum</name>
    <dbReference type="NCBI Taxonomy" id="889282"/>
    <lineage>
        <taxon>Bacteria</taxon>
        <taxon>Pseudomonadati</taxon>
        <taxon>Myxococcota</taxon>
        <taxon>Polyangia</taxon>
        <taxon>Polyangiales</taxon>
        <taxon>Polyangiaceae</taxon>
        <taxon>Polyangium</taxon>
    </lineage>
</organism>
<feature type="repeat" description="WD" evidence="5">
    <location>
        <begin position="1062"/>
        <end position="1103"/>
    </location>
</feature>
<accession>A0A6N7Q352</accession>
<feature type="repeat" description="WD" evidence="5">
    <location>
        <begin position="802"/>
        <end position="834"/>
    </location>
</feature>
<dbReference type="InterPro" id="IPR000719">
    <property type="entry name" value="Prot_kinase_dom"/>
</dbReference>
<evidence type="ECO:0000256" key="1">
    <source>
        <dbReference type="ARBA" id="ARBA00022574"/>
    </source>
</evidence>
<feature type="repeat" description="WD" evidence="5">
    <location>
        <begin position="758"/>
        <end position="789"/>
    </location>
</feature>
<keyword evidence="9" id="KW-0418">Kinase</keyword>
<dbReference type="PROSITE" id="PS00108">
    <property type="entry name" value="PROTEIN_KINASE_ST"/>
    <property type="match status" value="1"/>
</dbReference>
<keyword evidence="10" id="KW-1185">Reference proteome</keyword>
<evidence type="ECO:0000256" key="7">
    <source>
        <dbReference type="SAM" id="MobiDB-lite"/>
    </source>
</evidence>
<dbReference type="PANTHER" id="PTHR19879:SF9">
    <property type="entry name" value="TRANSCRIPTION INITIATION FACTOR TFIID SUBUNIT 5"/>
    <property type="match status" value="1"/>
</dbReference>
<proteinExistence type="predicted"/>
<dbReference type="SUPFAM" id="SSF50978">
    <property type="entry name" value="WD40 repeat-like"/>
    <property type="match status" value="2"/>
</dbReference>
<dbReference type="InterPro" id="IPR001680">
    <property type="entry name" value="WD40_rpt"/>
</dbReference>
<dbReference type="PROSITE" id="PS50082">
    <property type="entry name" value="WD_REPEATS_2"/>
    <property type="match status" value="8"/>
</dbReference>
<dbReference type="PROSITE" id="PS00107">
    <property type="entry name" value="PROTEIN_KINASE_ATP"/>
    <property type="match status" value="1"/>
</dbReference>
<dbReference type="InterPro" id="IPR008271">
    <property type="entry name" value="Ser/Thr_kinase_AS"/>
</dbReference>
<dbReference type="SMART" id="SM00320">
    <property type="entry name" value="WD40"/>
    <property type="match status" value="12"/>
</dbReference>
<feature type="repeat" description="WD" evidence="5">
    <location>
        <begin position="1020"/>
        <end position="1061"/>
    </location>
</feature>
<comment type="caution">
    <text evidence="9">The sequence shown here is derived from an EMBL/GenBank/DDBJ whole genome shotgun (WGS) entry which is preliminary data.</text>
</comment>
<keyword evidence="4 6" id="KW-0067">ATP-binding</keyword>
<evidence type="ECO:0000256" key="3">
    <source>
        <dbReference type="ARBA" id="ARBA00022741"/>
    </source>
</evidence>
<dbReference type="PROSITE" id="PS50011">
    <property type="entry name" value="PROTEIN_KINASE_DOM"/>
    <property type="match status" value="1"/>
</dbReference>
<dbReference type="Pfam" id="PF00400">
    <property type="entry name" value="WD40"/>
    <property type="match status" value="9"/>
</dbReference>
<evidence type="ECO:0000256" key="5">
    <source>
        <dbReference type="PROSITE-ProRule" id="PRU00221"/>
    </source>
</evidence>
<feature type="repeat" description="WD" evidence="5">
    <location>
        <begin position="936"/>
        <end position="968"/>
    </location>
</feature>